<dbReference type="RefSeq" id="WP_179585806.1">
    <property type="nucleotide sequence ID" value="NZ_JACBYR010000001.1"/>
</dbReference>
<accession>A0A7Y9ITR8</accession>
<dbReference type="SUPFAM" id="SSF89796">
    <property type="entry name" value="CoA-transferase family III (CaiB/BaiF)"/>
    <property type="match status" value="1"/>
</dbReference>
<dbReference type="Proteomes" id="UP000542125">
    <property type="component" value="Unassembled WGS sequence"/>
</dbReference>
<dbReference type="Pfam" id="PF02515">
    <property type="entry name" value="CoA_transf_3"/>
    <property type="match status" value="1"/>
</dbReference>
<dbReference type="PANTHER" id="PTHR48207:SF3">
    <property type="entry name" value="SUCCINATE--HYDROXYMETHYLGLUTARATE COA-TRANSFERASE"/>
    <property type="match status" value="1"/>
</dbReference>
<dbReference type="PANTHER" id="PTHR48207">
    <property type="entry name" value="SUCCINATE--HYDROXYMETHYLGLUTARATE COA-TRANSFERASE"/>
    <property type="match status" value="1"/>
</dbReference>
<protein>
    <submittedName>
        <fullName evidence="2">Crotonobetainyl-CoA:carnitine CoA-transferase CaiB-like acyl-CoA transferase</fullName>
    </submittedName>
</protein>
<dbReference type="InterPro" id="IPR003673">
    <property type="entry name" value="CoA-Trfase_fam_III"/>
</dbReference>
<sequence length="399" mass="43502">MSILSGYRILSVEQYGAAPFGTQLLASLGAEIIKIEQPDMGGDVSRYVGPHFRDDLPETAQSLFFQSLNAGKKSVTLNLNHEEGQRVFHRLVATADAVMHNLRGDVPAKLGLTYDHLKHIKPAIVCGHISAYGRDNERTSWPGYDYLMQAEAGYFSVTGEPDSLPARMGLSVVDYMTGLMMSLGLVSGMLEASRSGQGCDVDTSLFDVALFNLNYVAAWYLNAGEQTERQPRSGHPVLTPCQLYRTQDGWIYLMCNKEKFWRNLCKTIDREAWITDPRFLTFADRAPNRELLAGMLDEALSTRTTEQWIAIFGGSVPAAPVWSVGQALDAPFARSGSRIASVDLPGGGALRTVGSPLHTSRPAVPVRGAPALGENTGDILAALGIDRDEQGRLRTLGVL</sequence>
<dbReference type="AlphaFoldDB" id="A0A7Y9ITR8"/>
<dbReference type="InterPro" id="IPR050483">
    <property type="entry name" value="CoA-transferase_III_domain"/>
</dbReference>
<dbReference type="EMBL" id="JACBYR010000001">
    <property type="protein sequence ID" value="NYE82705.1"/>
    <property type="molecule type" value="Genomic_DNA"/>
</dbReference>
<dbReference type="Gene3D" id="3.40.50.10540">
    <property type="entry name" value="Crotonobetainyl-coa:carnitine coa-transferase, domain 1"/>
    <property type="match status" value="1"/>
</dbReference>
<keyword evidence="3" id="KW-1185">Reference proteome</keyword>
<evidence type="ECO:0000313" key="2">
    <source>
        <dbReference type="EMBL" id="NYE82705.1"/>
    </source>
</evidence>
<comment type="caution">
    <text evidence="2">The sequence shown here is derived from an EMBL/GenBank/DDBJ whole genome shotgun (WGS) entry which is preliminary data.</text>
</comment>
<proteinExistence type="predicted"/>
<evidence type="ECO:0000256" key="1">
    <source>
        <dbReference type="ARBA" id="ARBA00022679"/>
    </source>
</evidence>
<dbReference type="Gene3D" id="3.30.1540.10">
    <property type="entry name" value="formyl-coa transferase, domain 3"/>
    <property type="match status" value="1"/>
</dbReference>
<evidence type="ECO:0000313" key="3">
    <source>
        <dbReference type="Proteomes" id="UP000542125"/>
    </source>
</evidence>
<name>A0A7Y9ITR8_9BURK</name>
<gene>
    <name evidence="2" type="ORF">FHW18_001976</name>
</gene>
<dbReference type="GO" id="GO:0008410">
    <property type="term" value="F:CoA-transferase activity"/>
    <property type="evidence" value="ECO:0007669"/>
    <property type="project" value="TreeGrafter"/>
</dbReference>
<organism evidence="2 3">
    <name type="scientific">Pigmentiphaga litoralis</name>
    <dbReference type="NCBI Taxonomy" id="516702"/>
    <lineage>
        <taxon>Bacteria</taxon>
        <taxon>Pseudomonadati</taxon>
        <taxon>Pseudomonadota</taxon>
        <taxon>Betaproteobacteria</taxon>
        <taxon>Burkholderiales</taxon>
        <taxon>Alcaligenaceae</taxon>
        <taxon>Pigmentiphaga</taxon>
    </lineage>
</organism>
<reference evidence="2 3" key="1">
    <citation type="submission" date="2020-07" db="EMBL/GenBank/DDBJ databases">
        <title>Genomic Encyclopedia of Type Strains, Phase IV (KMG-V): Genome sequencing to study the core and pangenomes of soil and plant-associated prokaryotes.</title>
        <authorList>
            <person name="Whitman W."/>
        </authorList>
    </citation>
    <scope>NUCLEOTIDE SEQUENCE [LARGE SCALE GENOMIC DNA]</scope>
    <source>
        <strain evidence="2 3">SAS40</strain>
    </source>
</reference>
<dbReference type="InterPro" id="IPR044855">
    <property type="entry name" value="CoA-Trfase_III_dom3_sf"/>
</dbReference>
<dbReference type="InterPro" id="IPR023606">
    <property type="entry name" value="CoA-Trfase_III_dom_1_sf"/>
</dbReference>
<keyword evidence="1 2" id="KW-0808">Transferase</keyword>